<keyword evidence="3 9" id="KW-0813">Transport</keyword>
<feature type="transmembrane region" description="Helical" evidence="9">
    <location>
        <begin position="173"/>
        <end position="191"/>
    </location>
</feature>
<dbReference type="InterPro" id="IPR013525">
    <property type="entry name" value="ABC2_TM"/>
</dbReference>
<dbReference type="AlphaFoldDB" id="A0A4R8HQH7"/>
<protein>
    <recommendedName>
        <fullName evidence="9">Transport permease protein</fullName>
    </recommendedName>
</protein>
<evidence type="ECO:0000256" key="8">
    <source>
        <dbReference type="ARBA" id="ARBA00023136"/>
    </source>
</evidence>
<evidence type="ECO:0000256" key="7">
    <source>
        <dbReference type="ARBA" id="ARBA00022989"/>
    </source>
</evidence>
<evidence type="ECO:0000256" key="2">
    <source>
        <dbReference type="ARBA" id="ARBA00007783"/>
    </source>
</evidence>
<organism evidence="11 12">
    <name type="scientific">Orenia marismortui</name>
    <dbReference type="NCBI Taxonomy" id="46469"/>
    <lineage>
        <taxon>Bacteria</taxon>
        <taxon>Bacillati</taxon>
        <taxon>Bacillota</taxon>
        <taxon>Clostridia</taxon>
        <taxon>Halanaerobiales</taxon>
        <taxon>Halobacteroidaceae</taxon>
        <taxon>Orenia</taxon>
    </lineage>
</organism>
<dbReference type="RefSeq" id="WP_040657303.1">
    <property type="nucleotide sequence ID" value="NZ_SOEG01000001.1"/>
</dbReference>
<dbReference type="PANTHER" id="PTHR30413:SF8">
    <property type="entry name" value="TRANSPORT PERMEASE PROTEIN"/>
    <property type="match status" value="1"/>
</dbReference>
<accession>A0A4R8HQH7</accession>
<feature type="transmembrane region" description="Helical" evidence="9">
    <location>
        <begin position="31"/>
        <end position="51"/>
    </location>
</feature>
<proteinExistence type="inferred from homology"/>
<gene>
    <name evidence="11" type="ORF">C7959_101138</name>
</gene>
<feature type="transmembrane region" description="Helical" evidence="9">
    <location>
        <begin position="137"/>
        <end position="167"/>
    </location>
</feature>
<dbReference type="EMBL" id="SOEG01000001">
    <property type="protein sequence ID" value="TDX59251.1"/>
    <property type="molecule type" value="Genomic_DNA"/>
</dbReference>
<feature type="transmembrane region" description="Helical" evidence="9">
    <location>
        <begin position="226"/>
        <end position="247"/>
    </location>
</feature>
<evidence type="ECO:0000256" key="1">
    <source>
        <dbReference type="ARBA" id="ARBA00004429"/>
    </source>
</evidence>
<evidence type="ECO:0000256" key="3">
    <source>
        <dbReference type="ARBA" id="ARBA00022448"/>
    </source>
</evidence>
<name>A0A4R8HQH7_9FIRM</name>
<comment type="subcellular location">
    <subcellularLocation>
        <location evidence="1">Cell inner membrane</location>
        <topology evidence="1">Multi-pass membrane protein</topology>
    </subcellularLocation>
    <subcellularLocation>
        <location evidence="9">Cell membrane</location>
        <topology evidence="9">Multi-pass membrane protein</topology>
    </subcellularLocation>
</comment>
<dbReference type="PRINTS" id="PR00164">
    <property type="entry name" value="ABC2TRNSPORT"/>
</dbReference>
<keyword evidence="6 9" id="KW-0812">Transmembrane</keyword>
<keyword evidence="4 9" id="KW-1003">Cell membrane</keyword>
<dbReference type="PANTHER" id="PTHR30413">
    <property type="entry name" value="INNER MEMBRANE TRANSPORT PERMEASE"/>
    <property type="match status" value="1"/>
</dbReference>
<comment type="similarity">
    <text evidence="2 9">Belongs to the ABC-2 integral membrane protein family.</text>
</comment>
<dbReference type="GO" id="GO:0140359">
    <property type="term" value="F:ABC-type transporter activity"/>
    <property type="evidence" value="ECO:0007669"/>
    <property type="project" value="InterPro"/>
</dbReference>
<dbReference type="Pfam" id="PF01061">
    <property type="entry name" value="ABC2_membrane"/>
    <property type="match status" value="1"/>
</dbReference>
<evidence type="ECO:0000256" key="5">
    <source>
        <dbReference type="ARBA" id="ARBA00022519"/>
    </source>
</evidence>
<evidence type="ECO:0000256" key="6">
    <source>
        <dbReference type="ARBA" id="ARBA00022692"/>
    </source>
</evidence>
<evidence type="ECO:0000256" key="4">
    <source>
        <dbReference type="ARBA" id="ARBA00022475"/>
    </source>
</evidence>
<comment type="caution">
    <text evidence="11">The sequence shown here is derived from an EMBL/GenBank/DDBJ whole genome shotgun (WGS) entry which is preliminary data.</text>
</comment>
<dbReference type="InterPro" id="IPR000412">
    <property type="entry name" value="ABC_2_transport"/>
</dbReference>
<dbReference type="PROSITE" id="PS51012">
    <property type="entry name" value="ABC_TM2"/>
    <property type="match status" value="1"/>
</dbReference>
<keyword evidence="7 9" id="KW-1133">Transmembrane helix</keyword>
<feature type="transmembrane region" description="Helical" evidence="9">
    <location>
        <begin position="63"/>
        <end position="83"/>
    </location>
</feature>
<dbReference type="STRING" id="926561.GCA_000379025_00914"/>
<evidence type="ECO:0000256" key="9">
    <source>
        <dbReference type="RuleBase" id="RU361157"/>
    </source>
</evidence>
<evidence type="ECO:0000313" key="11">
    <source>
        <dbReference type="EMBL" id="TDX59251.1"/>
    </source>
</evidence>
<reference evidence="11 12" key="1">
    <citation type="submission" date="2019-03" db="EMBL/GenBank/DDBJ databases">
        <title>Subsurface microbial communities from deep shales in Ohio and West Virginia, USA.</title>
        <authorList>
            <person name="Wrighton K."/>
        </authorList>
    </citation>
    <scope>NUCLEOTIDE SEQUENCE [LARGE SCALE GENOMIC DNA]</scope>
    <source>
        <strain evidence="11 12">MSL 6dP</strain>
    </source>
</reference>
<sequence length="258" mass="29751">MIEGIKEIYRYREMLKNLVKKDLKTRYKGSILGFLWTFINPLIQLIVYSVVFTTVMKINIDNFSIFLFVGLIPWIFFSNSLLVSAGTIISNENLVKKIYFPRAILPLSVVTSGLINLCLSFIIVFIGIIISGIEIEFVVIYLPLLIIVEYLIVLGFSLMVSALNVYFRDLEHILNSIMAGWFYFTPIIYPLEMIPEEYFGYFFLNPLAPIIVSFKDILYYGRTPDFIMLGISGLTGILMVIFGYSLFQILQKRFAEEI</sequence>
<evidence type="ECO:0000313" key="12">
    <source>
        <dbReference type="Proteomes" id="UP000295832"/>
    </source>
</evidence>
<dbReference type="Proteomes" id="UP000295832">
    <property type="component" value="Unassembled WGS sequence"/>
</dbReference>
<keyword evidence="8 9" id="KW-0472">Membrane</keyword>
<feature type="transmembrane region" description="Helical" evidence="9">
    <location>
        <begin position="103"/>
        <end position="130"/>
    </location>
</feature>
<evidence type="ECO:0000259" key="10">
    <source>
        <dbReference type="PROSITE" id="PS51012"/>
    </source>
</evidence>
<dbReference type="InterPro" id="IPR047817">
    <property type="entry name" value="ABC2_TM_bact-type"/>
</dbReference>
<dbReference type="GO" id="GO:0043190">
    <property type="term" value="C:ATP-binding cassette (ABC) transporter complex"/>
    <property type="evidence" value="ECO:0007669"/>
    <property type="project" value="InterPro"/>
</dbReference>
<dbReference type="GO" id="GO:0015920">
    <property type="term" value="P:lipopolysaccharide transport"/>
    <property type="evidence" value="ECO:0007669"/>
    <property type="project" value="TreeGrafter"/>
</dbReference>
<feature type="domain" description="ABC transmembrane type-2" evidence="10">
    <location>
        <begin position="32"/>
        <end position="250"/>
    </location>
</feature>
<keyword evidence="5" id="KW-0997">Cell inner membrane</keyword>
<keyword evidence="12" id="KW-1185">Reference proteome</keyword>